<keyword evidence="1" id="KW-1133">Transmembrane helix</keyword>
<keyword evidence="3" id="KW-1185">Reference proteome</keyword>
<feature type="transmembrane region" description="Helical" evidence="1">
    <location>
        <begin position="94"/>
        <end position="111"/>
    </location>
</feature>
<keyword evidence="1" id="KW-0472">Membrane</keyword>
<protein>
    <submittedName>
        <fullName evidence="2">Uncharacterized protein</fullName>
    </submittedName>
</protein>
<organism evidence="2 3">
    <name type="scientific">Chengkuizengella marina</name>
    <dbReference type="NCBI Taxonomy" id="2507566"/>
    <lineage>
        <taxon>Bacteria</taxon>
        <taxon>Bacillati</taxon>
        <taxon>Bacillota</taxon>
        <taxon>Bacilli</taxon>
        <taxon>Bacillales</taxon>
        <taxon>Paenibacillaceae</taxon>
        <taxon>Chengkuizengella</taxon>
    </lineage>
</organism>
<feature type="transmembrane region" description="Helical" evidence="1">
    <location>
        <begin position="31"/>
        <end position="49"/>
    </location>
</feature>
<dbReference type="Proteomes" id="UP000448943">
    <property type="component" value="Unassembled WGS sequence"/>
</dbReference>
<feature type="transmembrane region" description="Helical" evidence="1">
    <location>
        <begin position="7"/>
        <end position="25"/>
    </location>
</feature>
<evidence type="ECO:0000313" key="2">
    <source>
        <dbReference type="EMBL" id="NBI29002.1"/>
    </source>
</evidence>
<accession>A0A6N9Q1C4</accession>
<reference evidence="2 3" key="1">
    <citation type="submission" date="2019-01" db="EMBL/GenBank/DDBJ databases">
        <title>Chengkuizengella sp. nov., isolated from deep-sea sediment of East Pacific Ocean.</title>
        <authorList>
            <person name="Yang J."/>
            <person name="Lai Q."/>
            <person name="Shao Z."/>
        </authorList>
    </citation>
    <scope>NUCLEOTIDE SEQUENCE [LARGE SCALE GENOMIC DNA]</scope>
    <source>
        <strain evidence="2 3">YPA3-1-1</strain>
    </source>
</reference>
<proteinExistence type="predicted"/>
<comment type="caution">
    <text evidence="2">The sequence shown here is derived from an EMBL/GenBank/DDBJ whole genome shotgun (WGS) entry which is preliminary data.</text>
</comment>
<evidence type="ECO:0000313" key="3">
    <source>
        <dbReference type="Proteomes" id="UP000448943"/>
    </source>
</evidence>
<gene>
    <name evidence="2" type="ORF">ERL59_08525</name>
</gene>
<name>A0A6N9Q1C4_9BACL</name>
<dbReference type="AlphaFoldDB" id="A0A6N9Q1C4"/>
<dbReference type="EMBL" id="SIJB01000020">
    <property type="protein sequence ID" value="NBI29002.1"/>
    <property type="molecule type" value="Genomic_DNA"/>
</dbReference>
<evidence type="ECO:0000256" key="1">
    <source>
        <dbReference type="SAM" id="Phobius"/>
    </source>
</evidence>
<sequence>MKHINPMRIIVTLYITILLIFDYFPVISLEITKIFTWIFIAIIIVSIIFGRKKVKDNINEVIIQIFINIYVIFLMGLLTILGGKSTLGISFDNGFFWIIFLLSFFDIFSQWKKIKKVKKH</sequence>
<feature type="transmembrane region" description="Helical" evidence="1">
    <location>
        <begin position="61"/>
        <end position="82"/>
    </location>
</feature>
<keyword evidence="1" id="KW-0812">Transmembrane</keyword>